<dbReference type="Proteomes" id="UP000245533">
    <property type="component" value="Unassembled WGS sequence"/>
</dbReference>
<keyword evidence="7" id="KW-1185">Reference proteome</keyword>
<dbReference type="GO" id="GO:0030170">
    <property type="term" value="F:pyridoxal phosphate binding"/>
    <property type="evidence" value="ECO:0007669"/>
    <property type="project" value="InterPro"/>
</dbReference>
<dbReference type="Gene3D" id="3.90.1150.10">
    <property type="entry name" value="Aspartate Aminotransferase, domain 1"/>
    <property type="match status" value="1"/>
</dbReference>
<dbReference type="SUPFAM" id="SSF53383">
    <property type="entry name" value="PLP-dependent transferases"/>
    <property type="match status" value="1"/>
</dbReference>
<dbReference type="EMBL" id="QGGB01000001">
    <property type="protein sequence ID" value="PWN08077.1"/>
    <property type="molecule type" value="Genomic_DNA"/>
</dbReference>
<reference evidence="6 7" key="1">
    <citation type="submission" date="2018-05" db="EMBL/GenBank/DDBJ databases">
        <title>Rhodohalobacter halophilus gen. nov., sp. nov., a moderately halophilic member of the family Balneolaceae.</title>
        <authorList>
            <person name="Liu Z.-W."/>
        </authorList>
    </citation>
    <scope>NUCLEOTIDE SEQUENCE [LARGE SCALE GENOMIC DNA]</scope>
    <source>
        <strain evidence="6 7">8A47</strain>
    </source>
</reference>
<evidence type="ECO:0000313" key="6">
    <source>
        <dbReference type="EMBL" id="PWN08077.1"/>
    </source>
</evidence>
<dbReference type="Gene3D" id="3.40.640.10">
    <property type="entry name" value="Type I PLP-dependent aspartate aminotransferase-like (Major domain)"/>
    <property type="match status" value="1"/>
</dbReference>
<dbReference type="RefSeq" id="WP_109643630.1">
    <property type="nucleotide sequence ID" value="NZ_QGGB01000001.1"/>
</dbReference>
<comment type="similarity">
    <text evidence="5">Belongs to the class-III pyridoxal-phosphate-dependent aminotransferase family.</text>
</comment>
<organism evidence="6 7">
    <name type="scientific">Rhodohalobacter mucosus</name>
    <dbReference type="NCBI Taxonomy" id="2079485"/>
    <lineage>
        <taxon>Bacteria</taxon>
        <taxon>Pseudomonadati</taxon>
        <taxon>Balneolota</taxon>
        <taxon>Balneolia</taxon>
        <taxon>Balneolales</taxon>
        <taxon>Balneolaceae</taxon>
        <taxon>Rhodohalobacter</taxon>
    </lineage>
</organism>
<comment type="caution">
    <text evidence="6">The sequence shown here is derived from an EMBL/GenBank/DDBJ whole genome shotgun (WGS) entry which is preliminary data.</text>
</comment>
<dbReference type="Pfam" id="PF00202">
    <property type="entry name" value="Aminotran_3"/>
    <property type="match status" value="1"/>
</dbReference>
<keyword evidence="2 6" id="KW-0032">Aminotransferase</keyword>
<gene>
    <name evidence="6" type="ORF">DDZ15_00110</name>
</gene>
<dbReference type="InterPro" id="IPR015421">
    <property type="entry name" value="PyrdxlP-dep_Trfase_major"/>
</dbReference>
<dbReference type="PROSITE" id="PS00600">
    <property type="entry name" value="AA_TRANSFER_CLASS_3"/>
    <property type="match status" value="1"/>
</dbReference>
<keyword evidence="4 5" id="KW-0663">Pyridoxal phosphate</keyword>
<dbReference type="PIRSF" id="PIRSF000521">
    <property type="entry name" value="Transaminase_4ab_Lys_Orn"/>
    <property type="match status" value="1"/>
</dbReference>
<dbReference type="InterPro" id="IPR050103">
    <property type="entry name" value="Class-III_PLP-dep_AT"/>
</dbReference>
<dbReference type="FunFam" id="3.40.640.10:FF:000004">
    <property type="entry name" value="Acetylornithine aminotransferase"/>
    <property type="match status" value="1"/>
</dbReference>
<evidence type="ECO:0000313" key="7">
    <source>
        <dbReference type="Proteomes" id="UP000245533"/>
    </source>
</evidence>
<dbReference type="GO" id="GO:0008483">
    <property type="term" value="F:transaminase activity"/>
    <property type="evidence" value="ECO:0007669"/>
    <property type="project" value="UniProtKB-KW"/>
</dbReference>
<dbReference type="GO" id="GO:0042802">
    <property type="term" value="F:identical protein binding"/>
    <property type="evidence" value="ECO:0007669"/>
    <property type="project" value="TreeGrafter"/>
</dbReference>
<protein>
    <submittedName>
        <fullName evidence="6">Aspartate aminotransferase family protein</fullName>
    </submittedName>
</protein>
<dbReference type="PANTHER" id="PTHR11986">
    <property type="entry name" value="AMINOTRANSFERASE CLASS III"/>
    <property type="match status" value="1"/>
</dbReference>
<evidence type="ECO:0000256" key="2">
    <source>
        <dbReference type="ARBA" id="ARBA00022576"/>
    </source>
</evidence>
<keyword evidence="3 6" id="KW-0808">Transferase</keyword>
<evidence type="ECO:0000256" key="5">
    <source>
        <dbReference type="RuleBase" id="RU003560"/>
    </source>
</evidence>
<evidence type="ECO:0000256" key="3">
    <source>
        <dbReference type="ARBA" id="ARBA00022679"/>
    </source>
</evidence>
<dbReference type="CDD" id="cd00610">
    <property type="entry name" value="OAT_like"/>
    <property type="match status" value="1"/>
</dbReference>
<comment type="cofactor">
    <cofactor evidence="1">
        <name>pyridoxal 5'-phosphate</name>
        <dbReference type="ChEBI" id="CHEBI:597326"/>
    </cofactor>
</comment>
<dbReference type="OrthoDB" id="9801052at2"/>
<dbReference type="PANTHER" id="PTHR11986:SF79">
    <property type="entry name" value="ACETYLORNITHINE AMINOTRANSFERASE, MITOCHONDRIAL"/>
    <property type="match status" value="1"/>
</dbReference>
<dbReference type="InterPro" id="IPR015422">
    <property type="entry name" value="PyrdxlP-dep_Trfase_small"/>
</dbReference>
<evidence type="ECO:0000256" key="1">
    <source>
        <dbReference type="ARBA" id="ARBA00001933"/>
    </source>
</evidence>
<dbReference type="AlphaFoldDB" id="A0A316TU49"/>
<dbReference type="InterPro" id="IPR015424">
    <property type="entry name" value="PyrdxlP-dep_Trfase"/>
</dbReference>
<evidence type="ECO:0000256" key="4">
    <source>
        <dbReference type="ARBA" id="ARBA00022898"/>
    </source>
</evidence>
<proteinExistence type="inferred from homology"/>
<dbReference type="InterPro" id="IPR049704">
    <property type="entry name" value="Aminotrans_3_PPA_site"/>
</dbReference>
<name>A0A316TU49_9BACT</name>
<accession>A0A316TU49</accession>
<dbReference type="InterPro" id="IPR005814">
    <property type="entry name" value="Aminotrans_3"/>
</dbReference>
<sequence length="395" mass="43717">MKQDKDSFYRHIAQTSDEPMGLEVDRASGCYLFTTDGKKYVDLISGIAVSSLGHRHPNVIRAIKEQLDQHLHVMVYGEYIQKPQSRFADLLTRQLPDSLDRVYFVNSGTESVEGALKLAKKYTGRTKLVAFENSYHGDTHGSLSVTGRNVYRDPYEPLLPDVHFAAFNSKESLSIIDDSTAAVILEPIQGEGGVIPSQKAWLKEVRKRCDEHGALLIFDEIQTGFFRTGTLFAFEYYDVVPDILCLAKAMGGGMPLGAFVSSSEIFEVFKKDPPLNHVTTFGGHPVCCAAAHANLETLLSGDFSSKAYSIAEMACHMLWGDGIVEVRGRGAMLGLQLRDAVLTQKVVEECFKNGLILGWTLHSDSLIRIAPPLIIEPDLLEEAFDIILSAVRKFV</sequence>